<keyword evidence="3 6" id="KW-0378">Hydrolase</keyword>
<comment type="caution">
    <text evidence="9">The sequence shown here is derived from an EMBL/GenBank/DDBJ whole genome shotgun (WGS) entry which is preliminary data.</text>
</comment>
<dbReference type="Pfam" id="PF01432">
    <property type="entry name" value="Peptidase_M3"/>
    <property type="match status" value="1"/>
</dbReference>
<evidence type="ECO:0000256" key="5">
    <source>
        <dbReference type="ARBA" id="ARBA00023049"/>
    </source>
</evidence>
<keyword evidence="1 6" id="KW-0645">Protease</keyword>
<evidence type="ECO:0000259" key="7">
    <source>
        <dbReference type="Pfam" id="PF01432"/>
    </source>
</evidence>
<comment type="cofactor">
    <cofactor evidence="6">
        <name>Zn(2+)</name>
        <dbReference type="ChEBI" id="CHEBI:29105"/>
    </cofactor>
    <text evidence="6">Binds 1 zinc ion.</text>
</comment>
<evidence type="ECO:0000256" key="6">
    <source>
        <dbReference type="RuleBase" id="RU003435"/>
    </source>
</evidence>
<gene>
    <name evidence="9" type="ORF">F4X14_11430</name>
</gene>
<evidence type="ECO:0000259" key="8">
    <source>
        <dbReference type="Pfam" id="PF08439"/>
    </source>
</evidence>
<organism evidence="9">
    <name type="scientific">Caldilineaceae bacterium SB0661_bin_32</name>
    <dbReference type="NCBI Taxonomy" id="2605255"/>
    <lineage>
        <taxon>Bacteria</taxon>
        <taxon>Bacillati</taxon>
        <taxon>Chloroflexota</taxon>
        <taxon>Caldilineae</taxon>
        <taxon>Caldilineales</taxon>
        <taxon>Caldilineaceae</taxon>
    </lineage>
</organism>
<dbReference type="InterPro" id="IPR001567">
    <property type="entry name" value="Pept_M3A_M3B_dom"/>
</dbReference>
<dbReference type="GO" id="GO:0006508">
    <property type="term" value="P:proteolysis"/>
    <property type="evidence" value="ECO:0007669"/>
    <property type="project" value="UniProtKB-KW"/>
</dbReference>
<accession>A0A6B1D6J4</accession>
<evidence type="ECO:0000256" key="4">
    <source>
        <dbReference type="ARBA" id="ARBA00022833"/>
    </source>
</evidence>
<dbReference type="CDD" id="cd09610">
    <property type="entry name" value="M3B_PepF"/>
    <property type="match status" value="1"/>
</dbReference>
<dbReference type="PANTHER" id="PTHR11804:SF5">
    <property type="entry name" value="OLIGOENDOPEPTIDASE F"/>
    <property type="match status" value="1"/>
</dbReference>
<proteinExistence type="inferred from homology"/>
<dbReference type="InterPro" id="IPR045090">
    <property type="entry name" value="Pept_M3A_M3B"/>
</dbReference>
<dbReference type="PANTHER" id="PTHR11804">
    <property type="entry name" value="PROTEASE M3 THIMET OLIGOPEPTIDASE-RELATED"/>
    <property type="match status" value="1"/>
</dbReference>
<keyword evidence="2 6" id="KW-0479">Metal-binding</keyword>
<dbReference type="InterPro" id="IPR013647">
    <property type="entry name" value="OligopepF_N_dom"/>
</dbReference>
<dbReference type="AlphaFoldDB" id="A0A6B1D6J4"/>
<keyword evidence="5 6" id="KW-0482">Metalloprotease</keyword>
<keyword evidence="4 6" id="KW-0862">Zinc</keyword>
<dbReference type="InterPro" id="IPR042088">
    <property type="entry name" value="OligoPept_F_C"/>
</dbReference>
<evidence type="ECO:0000313" key="9">
    <source>
        <dbReference type="EMBL" id="MYC95571.1"/>
    </source>
</evidence>
<dbReference type="Gene3D" id="1.20.140.70">
    <property type="entry name" value="Oligopeptidase f, N-terminal domain"/>
    <property type="match status" value="1"/>
</dbReference>
<dbReference type="Gene3D" id="1.10.1370.20">
    <property type="entry name" value="Oligoendopeptidase f, C-terminal domain"/>
    <property type="match status" value="1"/>
</dbReference>
<dbReference type="NCBIfam" id="TIGR02290">
    <property type="entry name" value="M3_fam_3"/>
    <property type="match status" value="1"/>
</dbReference>
<protein>
    <submittedName>
        <fullName evidence="9">M3 family oligoendopeptidase</fullName>
    </submittedName>
</protein>
<dbReference type="SUPFAM" id="SSF55486">
    <property type="entry name" value="Metalloproteases ('zincins'), catalytic domain"/>
    <property type="match status" value="1"/>
</dbReference>
<dbReference type="EMBL" id="VXMH01000059">
    <property type="protein sequence ID" value="MYC95571.1"/>
    <property type="molecule type" value="Genomic_DNA"/>
</dbReference>
<name>A0A6B1D6J4_9CHLR</name>
<reference evidence="9" key="1">
    <citation type="submission" date="2019-09" db="EMBL/GenBank/DDBJ databases">
        <title>Characterisation of the sponge microbiome using genome-centric metagenomics.</title>
        <authorList>
            <person name="Engelberts J.P."/>
            <person name="Robbins S.J."/>
            <person name="De Goeij J.M."/>
            <person name="Aranda M."/>
            <person name="Bell S.C."/>
            <person name="Webster N.S."/>
        </authorList>
    </citation>
    <scope>NUCLEOTIDE SEQUENCE</scope>
    <source>
        <strain evidence="9">SB0661_bin_32</strain>
    </source>
</reference>
<evidence type="ECO:0000256" key="2">
    <source>
        <dbReference type="ARBA" id="ARBA00022723"/>
    </source>
</evidence>
<dbReference type="GO" id="GO:0046872">
    <property type="term" value="F:metal ion binding"/>
    <property type="evidence" value="ECO:0007669"/>
    <property type="project" value="UniProtKB-UniRule"/>
</dbReference>
<feature type="domain" description="Oligopeptidase F N-terminal" evidence="8">
    <location>
        <begin position="133"/>
        <end position="199"/>
    </location>
</feature>
<comment type="similarity">
    <text evidence="6">Belongs to the peptidase M3 family.</text>
</comment>
<dbReference type="GO" id="GO:0004222">
    <property type="term" value="F:metalloendopeptidase activity"/>
    <property type="evidence" value="ECO:0007669"/>
    <property type="project" value="InterPro"/>
</dbReference>
<dbReference type="InterPro" id="IPR011977">
    <property type="entry name" value="Pept_M3B_clade3"/>
</dbReference>
<dbReference type="GO" id="GO:0006518">
    <property type="term" value="P:peptide metabolic process"/>
    <property type="evidence" value="ECO:0007669"/>
    <property type="project" value="TreeGrafter"/>
</dbReference>
<dbReference type="Pfam" id="PF08439">
    <property type="entry name" value="Peptidase_M3_N"/>
    <property type="match status" value="1"/>
</dbReference>
<feature type="domain" description="Peptidase M3A/M3B catalytic" evidence="7">
    <location>
        <begin position="218"/>
        <end position="596"/>
    </location>
</feature>
<sequence>MAVRTEEKRERYQMSGWDLTRLVPADPEANGAGTIAPSSDAVEEMLAQVEESVAAFESLREALSAKMAPAKLIRAMQQYEDISTQVYRLLAYGSLWFSSDTQSPDALTYTNRMSQLGAEIENRMLFFSLWWKGLDDEEAEALLPDGDGYADFRHFLKDMRLSKPYMLEESSERIINLKNINGASALTTIYSMLTNRLEFALEVDGELKRMTREEVMAHAYSADPDMRAAAYRSLYKVYKEEAPILAQIYINLVRDWYNENVTLRSYSSPIAVRNLNNDIPYEAVQALLEVARGNAPLFQRYFTLKAKWLGVEKLRRYDIYAPLMESSRDIPYDDAVELVLDTFTRFDHDFAGKAQRVFDDNHVDSEVRKGKRSGAFCATVMPSITPFVLLNYTNKVRDVATIAHELGHAVHSMMAEDHSILTQHSSLPLAETASVFAEMVMNEQLLAEEKDPLVRREILAASVDDIYATVMRQAFFTVFEEDAHRAIQENASPQELERLYFENLQEQFGDSVELSDEFQYEWVSIPHIYQAPFYCYAYSFGQLLVLSLFRRYQQEGDAFKPGYLRMLARGGSARPQEILEEAGIDMTDPDFWQAGFDVIRDMIDELEAMTDS</sequence>
<evidence type="ECO:0000256" key="3">
    <source>
        <dbReference type="ARBA" id="ARBA00022801"/>
    </source>
</evidence>
<evidence type="ECO:0000256" key="1">
    <source>
        <dbReference type="ARBA" id="ARBA00022670"/>
    </source>
</evidence>